<keyword evidence="3" id="KW-1185">Reference proteome</keyword>
<organism evidence="2 3">
    <name type="scientific">Aequorivita antarctica</name>
    <dbReference type="NCBI Taxonomy" id="153266"/>
    <lineage>
        <taxon>Bacteria</taxon>
        <taxon>Pseudomonadati</taxon>
        <taxon>Bacteroidota</taxon>
        <taxon>Flavobacteriia</taxon>
        <taxon>Flavobacteriales</taxon>
        <taxon>Flavobacteriaceae</taxon>
        <taxon>Aequorivita</taxon>
    </lineage>
</organism>
<dbReference type="OrthoDB" id="1122028at2"/>
<comment type="caution">
    <text evidence="2">The sequence shown here is derived from an EMBL/GenBank/DDBJ whole genome shotgun (WGS) entry which is preliminary data.</text>
</comment>
<dbReference type="EMBL" id="VORT01000005">
    <property type="protein sequence ID" value="TXD73125.1"/>
    <property type="molecule type" value="Genomic_DNA"/>
</dbReference>
<dbReference type="Gene3D" id="3.30.70.100">
    <property type="match status" value="1"/>
</dbReference>
<proteinExistence type="predicted"/>
<protein>
    <submittedName>
        <fullName evidence="2">BLUF domain-containing protein</fullName>
    </submittedName>
</protein>
<sequence length="149" mass="17802">MNDLRLITGGFFYLYSSMEYTICYLSKQAEVLKDSELEDLFKYILEINPTLNITGALLHNNDFFLQVLEGDKETIKKLFDKIRKDKRHKNILMILNQKIENRIFNNYDANFSIMKTKADIERLNIYLSHYDFENKYPKNIKTLIEPFLL</sequence>
<dbReference type="Proteomes" id="UP000321497">
    <property type="component" value="Unassembled WGS sequence"/>
</dbReference>
<dbReference type="SUPFAM" id="SSF54975">
    <property type="entry name" value="Acylphosphatase/BLUF domain-like"/>
    <property type="match status" value="1"/>
</dbReference>
<evidence type="ECO:0000313" key="3">
    <source>
        <dbReference type="Proteomes" id="UP000321497"/>
    </source>
</evidence>
<evidence type="ECO:0000313" key="2">
    <source>
        <dbReference type="EMBL" id="TXD73125.1"/>
    </source>
</evidence>
<dbReference type="InterPro" id="IPR036046">
    <property type="entry name" value="Acylphosphatase-like_dom_sf"/>
</dbReference>
<feature type="domain" description="BLUF" evidence="1">
    <location>
        <begin position="19"/>
        <end position="110"/>
    </location>
</feature>
<dbReference type="GO" id="GO:0071949">
    <property type="term" value="F:FAD binding"/>
    <property type="evidence" value="ECO:0007669"/>
    <property type="project" value="InterPro"/>
</dbReference>
<name>A0A5C6YZD3_9FLAO</name>
<dbReference type="Pfam" id="PF04940">
    <property type="entry name" value="BLUF"/>
    <property type="match status" value="1"/>
</dbReference>
<dbReference type="SMART" id="SM01034">
    <property type="entry name" value="BLUF"/>
    <property type="match status" value="1"/>
</dbReference>
<accession>A0A5C6YZD3</accession>
<dbReference type="AlphaFoldDB" id="A0A5C6YZD3"/>
<reference evidence="2 3" key="1">
    <citation type="submission" date="2019-08" db="EMBL/GenBank/DDBJ databases">
        <title>Genome of Aequorivita antarctica SW49 (type strain).</title>
        <authorList>
            <person name="Bowman J.P."/>
        </authorList>
    </citation>
    <scope>NUCLEOTIDE SEQUENCE [LARGE SCALE GENOMIC DNA]</scope>
    <source>
        <strain evidence="2 3">SW49</strain>
    </source>
</reference>
<dbReference type="RefSeq" id="WP_111844492.1">
    <property type="nucleotide sequence ID" value="NZ_UEGI01000007.1"/>
</dbReference>
<dbReference type="GO" id="GO:0009882">
    <property type="term" value="F:blue light photoreceptor activity"/>
    <property type="evidence" value="ECO:0007669"/>
    <property type="project" value="InterPro"/>
</dbReference>
<dbReference type="PROSITE" id="PS50925">
    <property type="entry name" value="BLUF"/>
    <property type="match status" value="1"/>
</dbReference>
<gene>
    <name evidence="2" type="ORF">ESU54_08275</name>
</gene>
<dbReference type="InterPro" id="IPR007024">
    <property type="entry name" value="BLUF_domain"/>
</dbReference>
<evidence type="ECO:0000259" key="1">
    <source>
        <dbReference type="PROSITE" id="PS50925"/>
    </source>
</evidence>